<evidence type="ECO:0000256" key="1">
    <source>
        <dbReference type="SAM" id="MobiDB-lite"/>
    </source>
</evidence>
<protein>
    <submittedName>
        <fullName evidence="2">Uncharacterized protein</fullName>
    </submittedName>
</protein>
<evidence type="ECO:0000313" key="2">
    <source>
        <dbReference type="EMBL" id="GCC20203.1"/>
    </source>
</evidence>
<gene>
    <name evidence="2" type="ORF">chiPu_0021305</name>
</gene>
<feature type="compositionally biased region" description="Basic and acidic residues" evidence="1">
    <location>
        <begin position="47"/>
        <end position="56"/>
    </location>
</feature>
<sequence length="80" mass="9024">MSSEWAGQQRRYPIVKTGRRARQSLDTSQEETRLSHKAPSSSTGPEETIRKAHCPADEENSVSVIRRGCFRIHGEREIGS</sequence>
<feature type="region of interest" description="Disordered" evidence="1">
    <location>
        <begin position="1"/>
        <end position="58"/>
    </location>
</feature>
<dbReference type="Proteomes" id="UP000287033">
    <property type="component" value="Unassembled WGS sequence"/>
</dbReference>
<accession>A0A401RQ00</accession>
<name>A0A401RQ00_CHIPU</name>
<proteinExistence type="predicted"/>
<dbReference type="AlphaFoldDB" id="A0A401RQ00"/>
<reference evidence="2 3" key="1">
    <citation type="journal article" date="2018" name="Nat. Ecol. Evol.">
        <title>Shark genomes provide insights into elasmobranch evolution and the origin of vertebrates.</title>
        <authorList>
            <person name="Hara Y"/>
            <person name="Yamaguchi K"/>
            <person name="Onimaru K"/>
            <person name="Kadota M"/>
            <person name="Koyanagi M"/>
            <person name="Keeley SD"/>
            <person name="Tatsumi K"/>
            <person name="Tanaka K"/>
            <person name="Motone F"/>
            <person name="Kageyama Y"/>
            <person name="Nozu R"/>
            <person name="Adachi N"/>
            <person name="Nishimura O"/>
            <person name="Nakagawa R"/>
            <person name="Tanegashima C"/>
            <person name="Kiyatake I"/>
            <person name="Matsumoto R"/>
            <person name="Murakumo K"/>
            <person name="Nishida K"/>
            <person name="Terakita A"/>
            <person name="Kuratani S"/>
            <person name="Sato K"/>
            <person name="Hyodo S Kuraku.S."/>
        </authorList>
    </citation>
    <scope>NUCLEOTIDE SEQUENCE [LARGE SCALE GENOMIC DNA]</scope>
</reference>
<dbReference type="OrthoDB" id="206950at2759"/>
<dbReference type="EMBL" id="BEZZ01003685">
    <property type="protein sequence ID" value="GCC20203.1"/>
    <property type="molecule type" value="Genomic_DNA"/>
</dbReference>
<comment type="caution">
    <text evidence="2">The sequence shown here is derived from an EMBL/GenBank/DDBJ whole genome shotgun (WGS) entry which is preliminary data.</text>
</comment>
<organism evidence="2 3">
    <name type="scientific">Chiloscyllium punctatum</name>
    <name type="common">Brownbanded bambooshark</name>
    <name type="synonym">Hemiscyllium punctatum</name>
    <dbReference type="NCBI Taxonomy" id="137246"/>
    <lineage>
        <taxon>Eukaryota</taxon>
        <taxon>Metazoa</taxon>
        <taxon>Chordata</taxon>
        <taxon>Craniata</taxon>
        <taxon>Vertebrata</taxon>
        <taxon>Chondrichthyes</taxon>
        <taxon>Elasmobranchii</taxon>
        <taxon>Galeomorphii</taxon>
        <taxon>Galeoidea</taxon>
        <taxon>Orectolobiformes</taxon>
        <taxon>Hemiscylliidae</taxon>
        <taxon>Chiloscyllium</taxon>
    </lineage>
</organism>
<keyword evidence="3" id="KW-1185">Reference proteome</keyword>
<evidence type="ECO:0000313" key="3">
    <source>
        <dbReference type="Proteomes" id="UP000287033"/>
    </source>
</evidence>